<feature type="transmembrane region" description="Helical" evidence="12">
    <location>
        <begin position="74"/>
        <end position="92"/>
    </location>
</feature>
<feature type="binding site" evidence="14">
    <location>
        <position position="273"/>
    </location>
    <ligand>
        <name>Mg(2+)</name>
        <dbReference type="ChEBI" id="CHEBI:18420"/>
    </ligand>
</feature>
<feature type="binding site" evidence="14">
    <location>
        <position position="198"/>
    </location>
    <ligand>
        <name>Mg(2+)</name>
        <dbReference type="ChEBI" id="CHEBI:18420"/>
    </ligand>
</feature>
<comment type="pathway">
    <text evidence="12">Cell wall biogenesis; peptidoglycan biosynthesis.</text>
</comment>
<keyword evidence="10 12" id="KW-0131">Cell cycle</keyword>
<keyword evidence="5 12" id="KW-0812">Transmembrane</keyword>
<evidence type="ECO:0000313" key="15">
    <source>
        <dbReference type="EMBL" id="MBL0849034.1"/>
    </source>
</evidence>
<keyword evidence="3 12" id="KW-0132">Cell division</keyword>
<keyword evidence="4 12" id="KW-0808">Transferase</keyword>
<dbReference type="PANTHER" id="PTHR22926">
    <property type="entry name" value="PHOSPHO-N-ACETYLMURAMOYL-PENTAPEPTIDE-TRANSFERASE"/>
    <property type="match status" value="1"/>
</dbReference>
<gene>
    <name evidence="12" type="primary">mraY</name>
    <name evidence="15" type="ORF">EU981_02980</name>
</gene>
<dbReference type="AlphaFoldDB" id="A0A937AEQ0"/>
<dbReference type="GO" id="GO:0051301">
    <property type="term" value="P:cell division"/>
    <property type="evidence" value="ECO:0007669"/>
    <property type="project" value="UniProtKB-KW"/>
</dbReference>
<evidence type="ECO:0000256" key="12">
    <source>
        <dbReference type="HAMAP-Rule" id="MF_00038"/>
    </source>
</evidence>
<evidence type="ECO:0000256" key="3">
    <source>
        <dbReference type="ARBA" id="ARBA00022618"/>
    </source>
</evidence>
<evidence type="ECO:0000256" key="10">
    <source>
        <dbReference type="ARBA" id="ARBA00023306"/>
    </source>
</evidence>
<feature type="transmembrane region" description="Helical" evidence="12">
    <location>
        <begin position="269"/>
        <end position="288"/>
    </location>
</feature>
<dbReference type="EMBL" id="SEOL01000004">
    <property type="protein sequence ID" value="MBL0849034.1"/>
    <property type="molecule type" value="Genomic_DNA"/>
</dbReference>
<dbReference type="InterPro" id="IPR000715">
    <property type="entry name" value="Glycosyl_transferase_4"/>
</dbReference>
<comment type="subcellular location">
    <subcellularLocation>
        <location evidence="12">Cell membrane</location>
        <topology evidence="12">Multi-pass membrane protein</topology>
    </subcellularLocation>
    <subcellularLocation>
        <location evidence="1">Membrane</location>
        <topology evidence="1">Multi-pass membrane protein</topology>
    </subcellularLocation>
</comment>
<feature type="transmembrane region" description="Helical" evidence="12">
    <location>
        <begin position="12"/>
        <end position="38"/>
    </location>
</feature>
<feature type="transmembrane region" description="Helical" evidence="12">
    <location>
        <begin position="135"/>
        <end position="154"/>
    </location>
</feature>
<dbReference type="GO" id="GO:0009252">
    <property type="term" value="P:peptidoglycan biosynthetic process"/>
    <property type="evidence" value="ECO:0007669"/>
    <property type="project" value="UniProtKB-UniRule"/>
</dbReference>
<keyword evidence="12" id="KW-1003">Cell membrane</keyword>
<dbReference type="CDD" id="cd06852">
    <property type="entry name" value="GT_MraY"/>
    <property type="match status" value="1"/>
</dbReference>
<keyword evidence="9 12" id="KW-0472">Membrane</keyword>
<dbReference type="Proteomes" id="UP000736856">
    <property type="component" value="Unassembled WGS sequence"/>
</dbReference>
<evidence type="ECO:0000256" key="2">
    <source>
        <dbReference type="ARBA" id="ARBA00005583"/>
    </source>
</evidence>
<feature type="transmembrane region" description="Helical" evidence="12">
    <location>
        <begin position="245"/>
        <end position="262"/>
    </location>
</feature>
<keyword evidence="12 14" id="KW-0460">Magnesium</keyword>
<sequence>MLVRLNNFSEYISIIDLFQCIIVRSGAAFFSAAFIVFACGPKIIRLLSVYQGEKGQPIRITDLSIHSNKIGTPTMGGIMILIGMTVSSLLWADWSSPYVSIILLLTITFGFIGFCDDYLKVTIEDQGGLSWKIRIAAEVLVAAIAVCAILLVSKPTLFNSGMSTAISFPFLKDFIWDIGIFFIPFGALVIVSSANAVNLTDGLDGLAIVPVMIASAAFALIAYVAGNSVLAQDLHIHFIPEVRELIVVISAFIGAGLGFLWFNASPAAIFMGDTGALALGSMLGGIAVATKQEIIMIIIGGLFVVETLSVIVQVFYFKITGQRIFLMAPLHHHFEKKGWTESQIVIRFWIIALMLAIVGILTLKIH</sequence>
<dbReference type="PROSITE" id="PS01347">
    <property type="entry name" value="MRAY_1"/>
    <property type="match status" value="1"/>
</dbReference>
<dbReference type="EC" id="2.7.8.13" evidence="12 13"/>
<keyword evidence="11 12" id="KW-0961">Cell wall biogenesis/degradation</keyword>
<dbReference type="GO" id="GO:0008360">
    <property type="term" value="P:regulation of cell shape"/>
    <property type="evidence" value="ECO:0007669"/>
    <property type="project" value="UniProtKB-KW"/>
</dbReference>
<keyword evidence="12 14" id="KW-0479">Metal-binding</keyword>
<evidence type="ECO:0000256" key="5">
    <source>
        <dbReference type="ARBA" id="ARBA00022692"/>
    </source>
</evidence>
<keyword evidence="7 12" id="KW-0573">Peptidoglycan synthesis</keyword>
<evidence type="ECO:0000313" key="16">
    <source>
        <dbReference type="Proteomes" id="UP000736856"/>
    </source>
</evidence>
<evidence type="ECO:0000256" key="4">
    <source>
        <dbReference type="ARBA" id="ARBA00022679"/>
    </source>
</evidence>
<dbReference type="HAMAP" id="MF_00038">
    <property type="entry name" value="MraY"/>
    <property type="match status" value="1"/>
</dbReference>
<dbReference type="InterPro" id="IPR018480">
    <property type="entry name" value="PNAcMuramoyl-5peptid_Trfase_CS"/>
</dbReference>
<dbReference type="PROSITE" id="PS01348">
    <property type="entry name" value="MRAY_2"/>
    <property type="match status" value="1"/>
</dbReference>
<name>A0A937AEQ0_9HYPH</name>
<protein>
    <recommendedName>
        <fullName evidence="12 13">Phospho-N-acetylmuramoyl-pentapeptide-transferase</fullName>
        <ecNumber evidence="12 13">2.7.8.13</ecNumber>
    </recommendedName>
    <alternativeName>
        <fullName evidence="12">UDP-MurNAc-pentapeptide phosphotransferase</fullName>
    </alternativeName>
</protein>
<evidence type="ECO:0000256" key="11">
    <source>
        <dbReference type="ARBA" id="ARBA00023316"/>
    </source>
</evidence>
<dbReference type="Pfam" id="PF00953">
    <property type="entry name" value="Glycos_transf_4"/>
    <property type="match status" value="1"/>
</dbReference>
<feature type="transmembrane region" description="Helical" evidence="12">
    <location>
        <begin position="98"/>
        <end position="115"/>
    </location>
</feature>
<comment type="similarity">
    <text evidence="2 12">Belongs to the glycosyltransferase 4 family. MraY subfamily.</text>
</comment>
<comment type="caution">
    <text evidence="15">The sequence shown here is derived from an EMBL/GenBank/DDBJ whole genome shotgun (WGS) entry which is preliminary data.</text>
</comment>
<evidence type="ECO:0000256" key="1">
    <source>
        <dbReference type="ARBA" id="ARBA00004141"/>
    </source>
</evidence>
<dbReference type="GO" id="GO:0046872">
    <property type="term" value="F:metal ion binding"/>
    <property type="evidence" value="ECO:0007669"/>
    <property type="project" value="UniProtKB-KW"/>
</dbReference>
<reference evidence="15" key="1">
    <citation type="submission" date="2019-02" db="EMBL/GenBank/DDBJ databases">
        <title>A novel Candidatus Liberibacter species associated with the New Zealand native fuchsia psyllid, Ctenarytaina fuchsiae.</title>
        <authorList>
            <person name="Thompson S.M."/>
            <person name="Jorgensen N."/>
            <person name="David C."/>
            <person name="Bulman S.R."/>
            <person name="Smith G.R."/>
        </authorList>
    </citation>
    <scope>NUCLEOTIDE SEQUENCE</scope>
    <source>
        <strain evidence="15">Oxford</strain>
    </source>
</reference>
<comment type="cofactor">
    <cofactor evidence="12 14">
        <name>Mg(2+)</name>
        <dbReference type="ChEBI" id="CHEBI:18420"/>
    </cofactor>
</comment>
<accession>A0A937AEQ0</accession>
<keyword evidence="8 12" id="KW-1133">Transmembrane helix</keyword>
<evidence type="ECO:0000256" key="14">
    <source>
        <dbReference type="PIRSR" id="PIRSR600715-1"/>
    </source>
</evidence>
<evidence type="ECO:0000256" key="9">
    <source>
        <dbReference type="ARBA" id="ARBA00023136"/>
    </source>
</evidence>
<dbReference type="PANTHER" id="PTHR22926:SF5">
    <property type="entry name" value="PHOSPHO-N-ACETYLMURAMOYL-PENTAPEPTIDE-TRANSFERASE HOMOLOG"/>
    <property type="match status" value="1"/>
</dbReference>
<organism evidence="15 16">
    <name type="scientific">Candidatus Liberibacter ctenarytainae</name>
    <dbReference type="NCBI Taxonomy" id="2020335"/>
    <lineage>
        <taxon>Bacteria</taxon>
        <taxon>Pseudomonadati</taxon>
        <taxon>Pseudomonadota</taxon>
        <taxon>Alphaproteobacteria</taxon>
        <taxon>Hyphomicrobiales</taxon>
        <taxon>Rhizobiaceae</taxon>
        <taxon>Liberibacter</taxon>
    </lineage>
</organism>
<evidence type="ECO:0000256" key="7">
    <source>
        <dbReference type="ARBA" id="ARBA00022984"/>
    </source>
</evidence>
<evidence type="ECO:0000256" key="13">
    <source>
        <dbReference type="NCBIfam" id="TIGR00445"/>
    </source>
</evidence>
<feature type="transmembrane region" description="Helical" evidence="12">
    <location>
        <begin position="174"/>
        <end position="194"/>
    </location>
</feature>
<feature type="transmembrane region" description="Helical" evidence="12">
    <location>
        <begin position="344"/>
        <end position="363"/>
    </location>
</feature>
<evidence type="ECO:0000256" key="8">
    <source>
        <dbReference type="ARBA" id="ARBA00022989"/>
    </source>
</evidence>
<feature type="transmembrane region" description="Helical" evidence="12">
    <location>
        <begin position="206"/>
        <end position="225"/>
    </location>
</feature>
<keyword evidence="6 12" id="KW-0133">Cell shape</keyword>
<dbReference type="GO" id="GO:0008963">
    <property type="term" value="F:phospho-N-acetylmuramoyl-pentapeptide-transferase activity"/>
    <property type="evidence" value="ECO:0007669"/>
    <property type="project" value="UniProtKB-UniRule"/>
</dbReference>
<dbReference type="NCBIfam" id="TIGR00445">
    <property type="entry name" value="mraY"/>
    <property type="match status" value="1"/>
</dbReference>
<evidence type="ECO:0000256" key="6">
    <source>
        <dbReference type="ARBA" id="ARBA00022960"/>
    </source>
</evidence>
<comment type="function">
    <text evidence="12">Catalyzes the initial step of the lipid cycle reactions in the biosynthesis of the cell wall peptidoglycan: transfers peptidoglycan precursor phospho-MurNAc-pentapeptide from UDP-MurNAc-pentapeptide onto the lipid carrier undecaprenyl phosphate, yielding undecaprenyl-pyrophosphoryl-MurNAc-pentapeptide, known as lipid I.</text>
</comment>
<dbReference type="InterPro" id="IPR003524">
    <property type="entry name" value="PNAcMuramoyl-5peptid_Trfase"/>
</dbReference>
<dbReference type="GO" id="GO:0005886">
    <property type="term" value="C:plasma membrane"/>
    <property type="evidence" value="ECO:0007669"/>
    <property type="project" value="UniProtKB-SubCell"/>
</dbReference>
<proteinExistence type="inferred from homology"/>
<comment type="catalytic activity">
    <reaction evidence="12">
        <text>UDP-N-acetyl-alpha-D-muramoyl-L-alanyl-gamma-D-glutamyl-meso-2,6-diaminopimeloyl-D-alanyl-D-alanine + di-trans,octa-cis-undecaprenyl phosphate = di-trans,octa-cis-undecaprenyl diphospho-N-acetyl-alpha-D-muramoyl-L-alanyl-D-glutamyl-meso-2,6-diaminopimeloyl-D-alanyl-D-alanine + UMP</text>
        <dbReference type="Rhea" id="RHEA:28386"/>
        <dbReference type="ChEBI" id="CHEBI:57865"/>
        <dbReference type="ChEBI" id="CHEBI:60392"/>
        <dbReference type="ChEBI" id="CHEBI:61386"/>
        <dbReference type="ChEBI" id="CHEBI:61387"/>
        <dbReference type="EC" id="2.7.8.13"/>
    </reaction>
</comment>
<dbReference type="GO" id="GO:0071555">
    <property type="term" value="P:cell wall organization"/>
    <property type="evidence" value="ECO:0007669"/>
    <property type="project" value="UniProtKB-KW"/>
</dbReference>
<feature type="transmembrane region" description="Helical" evidence="12">
    <location>
        <begin position="294"/>
        <end position="317"/>
    </location>
</feature>